<name>A0A5N5N5L9_PANHP</name>
<comment type="caution">
    <text evidence="4">The sequence shown here is derived from an EMBL/GenBank/DDBJ whole genome shotgun (WGS) entry which is preliminary data.</text>
</comment>
<feature type="compositionally biased region" description="Polar residues" evidence="2">
    <location>
        <begin position="413"/>
        <end position="440"/>
    </location>
</feature>
<dbReference type="AlphaFoldDB" id="A0A5N5N5L9"/>
<sequence>MGTSASISLCRGAASVKVLKRRIRVEPEQPTQDPDTRAVFGVSLQRLRDAGRLQHGVPLVLKNMVEFLEKYGLQQSGVFRVCGSAPRCRTLRVCLDRDECVDLERVDVPTVAALLKLYLRELPSGLIPHTHSTRMQQALMDSKDGTELVEALKETLHHLPDDNYNILSYLLHFLSRVAAHSQWNHMTSENLATVFGPCIFRVPEGPRMLEEQAMCNTLTLHLLEKHTHLIPNTHTSYTAHTHSCNSSHTHTTHTTHSRKSMLSPPHLTDISRLRQEQSYTSERVCDVKMGVAKEISALPPTAADTHPLSKSDRFISKLDTVDIDERRGSVERGTEAEKKEKAGHTESRPEQEPCLMKKDQSCLTRSHMSLAPERRTPDSSHTDGETHSDTSDETHRKTRHQRLENRDTHSQKDMQSNTSCTHSLSGDTQTESQSSYSEPGSTHTHSNNTHTEARMSQSKHVASDYSCTHTQSPDTHTTRLMEEDINSASSHYIRAPPSPSVHCPISNQAQTLSTGQDSASCAPSSQSRVVRKDDANCSHEMSISQLRQRVQKLKRAIGSLEESFQNIHNYKAALNDKMAHREGVKLMTDLSKARKQLKELRSRQCVHTSEKSKAQKLSVCPHKPAVEETVNTLTQRLKEKRLELNLPQRIQDMSHAQLALEKITLQKCLLYYESLHGRPSSKEERSVMKELYDRYHVVKQAFYSSNTQTSTTRGSEECVHVNLVPGEEDANPVFITQMVTQATDSTNDTHLVHRVEVLRQLKQTRMEKRQLRTLLKEYEKNFLIKNGRSAQREDRLVMAEEYDRYNALKDRLRLLKGMLGKKHNLKAARDRIAI</sequence>
<dbReference type="Gene3D" id="1.10.555.10">
    <property type="entry name" value="Rho GTPase activation protein"/>
    <property type="match status" value="1"/>
</dbReference>
<evidence type="ECO:0000256" key="2">
    <source>
        <dbReference type="SAM" id="MobiDB-lite"/>
    </source>
</evidence>
<dbReference type="Pfam" id="PF26116">
    <property type="entry name" value="FAM13A"/>
    <property type="match status" value="1"/>
</dbReference>
<dbReference type="InterPro" id="IPR039102">
    <property type="entry name" value="FAM13"/>
</dbReference>
<dbReference type="PANTHER" id="PTHR15904">
    <property type="entry name" value="FAM13"/>
    <property type="match status" value="1"/>
</dbReference>
<dbReference type="EMBL" id="VFJC01000011">
    <property type="protein sequence ID" value="KAB5561983.1"/>
    <property type="molecule type" value="Genomic_DNA"/>
</dbReference>
<feature type="region of interest" description="Disordered" evidence="2">
    <location>
        <begin position="325"/>
        <end position="478"/>
    </location>
</feature>
<comment type="similarity">
    <text evidence="1">Belongs to the FAM13 family.</text>
</comment>
<dbReference type="InterPro" id="IPR008936">
    <property type="entry name" value="Rho_GTPase_activation_prot"/>
</dbReference>
<evidence type="ECO:0000313" key="5">
    <source>
        <dbReference type="Proteomes" id="UP000327468"/>
    </source>
</evidence>
<organism evidence="4 5">
    <name type="scientific">Pangasianodon hypophthalmus</name>
    <name type="common">Striped catfish</name>
    <name type="synonym">Helicophagus hypophthalmus</name>
    <dbReference type="NCBI Taxonomy" id="310915"/>
    <lineage>
        <taxon>Eukaryota</taxon>
        <taxon>Metazoa</taxon>
        <taxon>Chordata</taxon>
        <taxon>Craniata</taxon>
        <taxon>Vertebrata</taxon>
        <taxon>Euteleostomi</taxon>
        <taxon>Actinopterygii</taxon>
        <taxon>Neopterygii</taxon>
        <taxon>Teleostei</taxon>
        <taxon>Ostariophysi</taxon>
        <taxon>Siluriformes</taxon>
        <taxon>Pangasiidae</taxon>
        <taxon>Pangasianodon</taxon>
    </lineage>
</organism>
<dbReference type="InterPro" id="IPR000198">
    <property type="entry name" value="RhoGAP_dom"/>
</dbReference>
<proteinExistence type="inferred from homology"/>
<protein>
    <recommendedName>
        <fullName evidence="3">Rho-GAP domain-containing protein</fullName>
    </recommendedName>
</protein>
<gene>
    <name evidence="4" type="ORF">PHYPO_G00012730</name>
</gene>
<feature type="compositionally biased region" description="Basic residues" evidence="2">
    <location>
        <begin position="250"/>
        <end position="259"/>
    </location>
</feature>
<evidence type="ECO:0000313" key="4">
    <source>
        <dbReference type="EMBL" id="KAB5561983.1"/>
    </source>
</evidence>
<evidence type="ECO:0000259" key="3">
    <source>
        <dbReference type="PROSITE" id="PS50238"/>
    </source>
</evidence>
<dbReference type="SUPFAM" id="SSF48350">
    <property type="entry name" value="GTPase activation domain, GAP"/>
    <property type="match status" value="1"/>
</dbReference>
<feature type="domain" description="Rho-GAP" evidence="3">
    <location>
        <begin position="42"/>
        <end position="230"/>
    </location>
</feature>
<feature type="compositionally biased region" description="Basic and acidic residues" evidence="2">
    <location>
        <begin position="372"/>
        <end position="412"/>
    </location>
</feature>
<feature type="region of interest" description="Disordered" evidence="2">
    <location>
        <begin position="238"/>
        <end position="266"/>
    </location>
</feature>
<dbReference type="PROSITE" id="PS50238">
    <property type="entry name" value="RHOGAP"/>
    <property type="match status" value="1"/>
</dbReference>
<feature type="compositionally biased region" description="Basic and acidic residues" evidence="2">
    <location>
        <begin position="325"/>
        <end position="360"/>
    </location>
</feature>
<dbReference type="InterPro" id="IPR059029">
    <property type="entry name" value="FAM13A_dom"/>
</dbReference>
<dbReference type="PANTHER" id="PTHR15904:SF19">
    <property type="entry name" value="PROTEIN FAM13C"/>
    <property type="match status" value="1"/>
</dbReference>
<dbReference type="GO" id="GO:0007165">
    <property type="term" value="P:signal transduction"/>
    <property type="evidence" value="ECO:0007669"/>
    <property type="project" value="InterPro"/>
</dbReference>
<dbReference type="Pfam" id="PF00620">
    <property type="entry name" value="RhoGAP"/>
    <property type="match status" value="1"/>
</dbReference>
<dbReference type="Proteomes" id="UP000327468">
    <property type="component" value="Chromosome 10"/>
</dbReference>
<feature type="compositionally biased region" description="Polar residues" evidence="2">
    <location>
        <begin position="454"/>
        <end position="475"/>
    </location>
</feature>
<feature type="compositionally biased region" description="Low complexity" evidence="2">
    <location>
        <begin position="441"/>
        <end position="450"/>
    </location>
</feature>
<reference evidence="4 5" key="1">
    <citation type="submission" date="2019-06" db="EMBL/GenBank/DDBJ databases">
        <title>A chromosome-scale genome assembly of the striped catfish, Pangasianodon hypophthalmus.</title>
        <authorList>
            <person name="Wen M."/>
            <person name="Zahm M."/>
            <person name="Roques C."/>
            <person name="Cabau C."/>
            <person name="Klopp C."/>
            <person name="Donnadieu C."/>
            <person name="Jouanno E."/>
            <person name="Avarre J.-C."/>
            <person name="Campet M."/>
            <person name="Ha T.T.T."/>
            <person name="Dugue R."/>
            <person name="Lampietro C."/>
            <person name="Louis A."/>
            <person name="Herpin A."/>
            <person name="Echchiki A."/>
            <person name="Berthelot C."/>
            <person name="Parey E."/>
            <person name="Roest-Crollius H."/>
            <person name="Braasch I."/>
            <person name="Postlethwait J."/>
            <person name="Bobe J."/>
            <person name="Montfort J."/>
            <person name="Bouchez O."/>
            <person name="Begum T."/>
            <person name="Schartl M."/>
            <person name="Guiguen Y."/>
        </authorList>
    </citation>
    <scope>NUCLEOTIDE SEQUENCE [LARGE SCALE GENOMIC DNA]</scope>
    <source>
        <strain evidence="4 5">Indonesia</strain>
        <tissue evidence="4">Blood</tissue>
    </source>
</reference>
<accession>A0A5N5N5L9</accession>
<evidence type="ECO:0000256" key="1">
    <source>
        <dbReference type="ARBA" id="ARBA00007549"/>
    </source>
</evidence>
<dbReference type="SMART" id="SM00324">
    <property type="entry name" value="RhoGAP"/>
    <property type="match status" value="1"/>
</dbReference>
<feature type="compositionally biased region" description="Low complexity" evidence="2">
    <location>
        <begin position="240"/>
        <end position="249"/>
    </location>
</feature>
<keyword evidence="5" id="KW-1185">Reference proteome</keyword>